<accession>A0A1I8JRI5</accession>
<keyword evidence="3" id="KW-1185">Reference proteome</keyword>
<proteinExistence type="predicted"/>
<dbReference type="InterPro" id="IPR013087">
    <property type="entry name" value="Znf_C2H2_type"/>
</dbReference>
<evidence type="ECO:0000256" key="1">
    <source>
        <dbReference type="SAM" id="MobiDB-lite"/>
    </source>
</evidence>
<feature type="region of interest" description="Disordered" evidence="1">
    <location>
        <begin position="38"/>
        <end position="73"/>
    </location>
</feature>
<evidence type="ECO:0000313" key="4">
    <source>
        <dbReference type="WBParaSite" id="snap_masked-unitig_41140-processed-gene-0.0-mRNA-1"/>
    </source>
</evidence>
<feature type="domain" description="C2H2-type" evidence="2">
    <location>
        <begin position="210"/>
        <end position="232"/>
    </location>
</feature>
<feature type="region of interest" description="Disordered" evidence="1">
    <location>
        <begin position="1"/>
        <end position="21"/>
    </location>
</feature>
<dbReference type="PROSITE" id="PS00028">
    <property type="entry name" value="ZINC_FINGER_C2H2_1"/>
    <property type="match status" value="1"/>
</dbReference>
<dbReference type="WBParaSite" id="snap_masked-unitig_41140-processed-gene-0.0-mRNA-1">
    <property type="protein sequence ID" value="snap_masked-unitig_41140-processed-gene-0.0-mRNA-1"/>
    <property type="gene ID" value="snap_masked-unitig_41140-processed-gene-0.0"/>
</dbReference>
<evidence type="ECO:0000259" key="2">
    <source>
        <dbReference type="PROSITE" id="PS00028"/>
    </source>
</evidence>
<evidence type="ECO:0000313" key="3">
    <source>
        <dbReference type="Proteomes" id="UP000095280"/>
    </source>
</evidence>
<reference evidence="4" key="1">
    <citation type="submission" date="2016-11" db="UniProtKB">
        <authorList>
            <consortium name="WormBaseParasite"/>
        </authorList>
    </citation>
    <scope>IDENTIFICATION</scope>
</reference>
<protein>
    <submittedName>
        <fullName evidence="4">C2H2-type domain-containing protein</fullName>
    </submittedName>
</protein>
<organism evidence="3 4">
    <name type="scientific">Macrostomum lignano</name>
    <dbReference type="NCBI Taxonomy" id="282301"/>
    <lineage>
        <taxon>Eukaryota</taxon>
        <taxon>Metazoa</taxon>
        <taxon>Spiralia</taxon>
        <taxon>Lophotrochozoa</taxon>
        <taxon>Platyhelminthes</taxon>
        <taxon>Rhabditophora</taxon>
        <taxon>Macrostomorpha</taxon>
        <taxon>Macrostomida</taxon>
        <taxon>Macrostomidae</taxon>
        <taxon>Macrostomum</taxon>
    </lineage>
</organism>
<feature type="compositionally biased region" description="Basic and acidic residues" evidence="1">
    <location>
        <begin position="38"/>
        <end position="48"/>
    </location>
</feature>
<sequence>PRLQRAHKKTNSLHVHPPSLRSLVPRLLRQADPLFAKEIQEEIRERPGEPTGLQKKGRKSSGQSGSEHGLQADSVFPNADSIKSEVKCSACGCVLESPVCLPCAPVSTWSAAPACSENPPAGRNCSAVRVVKIESCWIILEKNSSLEQLLNGKGVPNWIRVELASLRLSCPKRCGLDWPATVRAWPPFWRNCGKTRGRLRPMPAAPRVECRVCKKQMLNKDLMAHHVKARCHDLELKLARKQCMKQCNKDGRAGATTVTMQEFRRTELCHLERMGVQGFARRQPLPHLTAIASLNSCDAMKRCERCRRVFNCDSNHETACRWHGGEIFIAMF</sequence>
<dbReference type="Proteomes" id="UP000095280">
    <property type="component" value="Unplaced"/>
</dbReference>
<name>A0A1I8JRI5_9PLAT</name>
<dbReference type="AlphaFoldDB" id="A0A1I8JRI5"/>
<feature type="compositionally biased region" description="Basic residues" evidence="1">
    <location>
        <begin position="1"/>
        <end position="11"/>
    </location>
</feature>